<name>A0A9W7SPG4_9PEZI</name>
<dbReference type="GO" id="GO:0016020">
    <property type="term" value="C:membrane"/>
    <property type="evidence" value="ECO:0007669"/>
    <property type="project" value="UniProtKB-SubCell"/>
</dbReference>
<organism evidence="6 7">
    <name type="scientific">Teratosphaeria destructans</name>
    <dbReference type="NCBI Taxonomy" id="418781"/>
    <lineage>
        <taxon>Eukaryota</taxon>
        <taxon>Fungi</taxon>
        <taxon>Dikarya</taxon>
        <taxon>Ascomycota</taxon>
        <taxon>Pezizomycotina</taxon>
        <taxon>Dothideomycetes</taxon>
        <taxon>Dothideomycetidae</taxon>
        <taxon>Mycosphaerellales</taxon>
        <taxon>Teratosphaeriaceae</taxon>
        <taxon>Teratosphaeria</taxon>
    </lineage>
</organism>
<evidence type="ECO:0000256" key="1">
    <source>
        <dbReference type="ARBA" id="ARBA00004370"/>
    </source>
</evidence>
<dbReference type="SUPFAM" id="SSF161084">
    <property type="entry name" value="MAPEG domain-like"/>
    <property type="match status" value="1"/>
</dbReference>
<dbReference type="InterPro" id="IPR001129">
    <property type="entry name" value="Membr-assoc_MAPEG"/>
</dbReference>
<keyword evidence="2 5" id="KW-0812">Transmembrane</keyword>
<sequence length="156" mass="16919">MAASLIDATRNYSLYSIPAAWVLSIAPHFYAASLGKFDNKNPRTYTRDTEGDQSIDKVFEATKATIIRAEGAQQNGFENLGLFAAAVVIGNVAKLDNWTLNALSAGYLASRAVYNLCYINNTTDAVANARSVSFLAGVGIIWTFFIKSGNVLRNQL</sequence>
<keyword evidence="3 5" id="KW-1133">Transmembrane helix</keyword>
<evidence type="ECO:0000256" key="3">
    <source>
        <dbReference type="ARBA" id="ARBA00022989"/>
    </source>
</evidence>
<evidence type="ECO:0000313" key="7">
    <source>
        <dbReference type="Proteomes" id="UP001138500"/>
    </source>
</evidence>
<dbReference type="PANTHER" id="PTHR35371:SF1">
    <property type="entry name" value="BLR7753 PROTEIN"/>
    <property type="match status" value="1"/>
</dbReference>
<dbReference type="InterPro" id="IPR023352">
    <property type="entry name" value="MAPEG-like_dom_sf"/>
</dbReference>
<evidence type="ECO:0000256" key="2">
    <source>
        <dbReference type="ARBA" id="ARBA00022692"/>
    </source>
</evidence>
<dbReference type="PANTHER" id="PTHR35371">
    <property type="entry name" value="INNER MEMBRANE PROTEIN"/>
    <property type="match status" value="1"/>
</dbReference>
<reference evidence="6 7" key="2">
    <citation type="journal article" date="2021" name="Curr. Genet.">
        <title>Genetic response to nitrogen starvation in the aggressive Eucalyptus foliar pathogen Teratosphaeria destructans.</title>
        <authorList>
            <person name="Havenga M."/>
            <person name="Wingfield B.D."/>
            <person name="Wingfield M.J."/>
            <person name="Dreyer L.L."/>
            <person name="Roets F."/>
            <person name="Aylward J."/>
        </authorList>
    </citation>
    <scope>NUCLEOTIDE SEQUENCE [LARGE SCALE GENOMIC DNA]</scope>
    <source>
        <strain evidence="6">CMW44962</strain>
    </source>
</reference>
<evidence type="ECO:0000313" key="6">
    <source>
        <dbReference type="EMBL" id="KAH9826110.1"/>
    </source>
</evidence>
<dbReference type="Proteomes" id="UP001138500">
    <property type="component" value="Unassembled WGS sequence"/>
</dbReference>
<keyword evidence="7" id="KW-1185">Reference proteome</keyword>
<evidence type="ECO:0000256" key="5">
    <source>
        <dbReference type="SAM" id="Phobius"/>
    </source>
</evidence>
<proteinExistence type="predicted"/>
<keyword evidence="4 5" id="KW-0472">Membrane</keyword>
<protein>
    <submittedName>
        <fullName evidence="6">Membrane protein</fullName>
    </submittedName>
</protein>
<gene>
    <name evidence="6" type="ORF">Tdes44962_MAKER03763</name>
</gene>
<dbReference type="OrthoDB" id="2122304at2759"/>
<comment type="subcellular location">
    <subcellularLocation>
        <location evidence="1">Membrane</location>
    </subcellularLocation>
</comment>
<dbReference type="AlphaFoldDB" id="A0A9W7SPG4"/>
<evidence type="ECO:0000256" key="4">
    <source>
        <dbReference type="ARBA" id="ARBA00023136"/>
    </source>
</evidence>
<accession>A0A9W7SPG4</accession>
<reference evidence="6 7" key="1">
    <citation type="journal article" date="2018" name="IMA Fungus">
        <title>IMA Genome-F 10: Nine draft genome sequences of Claviceps purpurea s.lat., including C. arundinis, C. humidiphila, and C. cf. spartinae, pseudomolecules for the pitch canker pathogen Fusarium circinatum, draft genome of Davidsoniella eucalypti, Grosmannia galeiformis, Quambalaria eucalypti, and Teratosphaeria destructans.</title>
        <authorList>
            <person name="Wingfield B.D."/>
            <person name="Liu M."/>
            <person name="Nguyen H.D."/>
            <person name="Lane F.A."/>
            <person name="Morgan S.W."/>
            <person name="De Vos L."/>
            <person name="Wilken P.M."/>
            <person name="Duong T.A."/>
            <person name="Aylward J."/>
            <person name="Coetzee M.P."/>
            <person name="Dadej K."/>
            <person name="De Beer Z.W."/>
            <person name="Findlay W."/>
            <person name="Havenga M."/>
            <person name="Kolarik M."/>
            <person name="Menzies J.G."/>
            <person name="Naidoo K."/>
            <person name="Pochopski O."/>
            <person name="Shoukouhi P."/>
            <person name="Santana Q.C."/>
            <person name="Seifert K.A."/>
            <person name="Soal N."/>
            <person name="Steenkamp E.T."/>
            <person name="Tatham C.T."/>
            <person name="van der Nest M.A."/>
            <person name="Wingfield M.J."/>
        </authorList>
    </citation>
    <scope>NUCLEOTIDE SEQUENCE [LARGE SCALE GENOMIC DNA]</scope>
    <source>
        <strain evidence="6">CMW44962</strain>
    </source>
</reference>
<feature type="transmembrane region" description="Helical" evidence="5">
    <location>
        <begin position="12"/>
        <end position="31"/>
    </location>
</feature>
<dbReference type="Gene3D" id="1.20.120.550">
    <property type="entry name" value="Membrane associated eicosanoid/glutathione metabolism-like domain"/>
    <property type="match status" value="1"/>
</dbReference>
<dbReference type="EMBL" id="RIBY02002034">
    <property type="protein sequence ID" value="KAH9826110.1"/>
    <property type="molecule type" value="Genomic_DNA"/>
</dbReference>
<dbReference type="Pfam" id="PF01124">
    <property type="entry name" value="MAPEG"/>
    <property type="match status" value="1"/>
</dbReference>
<comment type="caution">
    <text evidence="6">The sequence shown here is derived from an EMBL/GenBank/DDBJ whole genome shotgun (WGS) entry which is preliminary data.</text>
</comment>